<accession>X1B2S0</accession>
<feature type="compositionally biased region" description="Polar residues" evidence="1">
    <location>
        <begin position="1"/>
        <end position="14"/>
    </location>
</feature>
<reference evidence="2" key="1">
    <citation type="journal article" date="2014" name="Front. Microbiol.">
        <title>High frequency of phylogenetically diverse reductive dehalogenase-homologous genes in deep subseafloor sedimentary metagenomes.</title>
        <authorList>
            <person name="Kawai M."/>
            <person name="Futagami T."/>
            <person name="Toyoda A."/>
            <person name="Takaki Y."/>
            <person name="Nishi S."/>
            <person name="Hori S."/>
            <person name="Arai W."/>
            <person name="Tsubouchi T."/>
            <person name="Morono Y."/>
            <person name="Uchiyama I."/>
            <person name="Ito T."/>
            <person name="Fujiyama A."/>
            <person name="Inagaki F."/>
            <person name="Takami H."/>
        </authorList>
    </citation>
    <scope>NUCLEOTIDE SEQUENCE</scope>
    <source>
        <strain evidence="2">Expedition CK06-06</strain>
    </source>
</reference>
<dbReference type="AlphaFoldDB" id="X1B2S0"/>
<name>X1B2S0_9ZZZZ</name>
<evidence type="ECO:0000313" key="2">
    <source>
        <dbReference type="EMBL" id="GAG66301.1"/>
    </source>
</evidence>
<organism evidence="2">
    <name type="scientific">marine sediment metagenome</name>
    <dbReference type="NCBI Taxonomy" id="412755"/>
    <lineage>
        <taxon>unclassified sequences</taxon>
        <taxon>metagenomes</taxon>
        <taxon>ecological metagenomes</taxon>
    </lineage>
</organism>
<evidence type="ECO:0000256" key="1">
    <source>
        <dbReference type="SAM" id="MobiDB-lite"/>
    </source>
</evidence>
<dbReference type="EMBL" id="BART01009307">
    <property type="protein sequence ID" value="GAG66301.1"/>
    <property type="molecule type" value="Genomic_DNA"/>
</dbReference>
<sequence length="160" mass="18535">METPNDNGLSQNQIDLPKKKKKDPVGQFFLSVKKDFNKGLKKIKASWGKMITNIKENDPKRKRFRRLYGKLEEMEGQLSEIKDDTKVIKLKIDDVAEVIDKLMEGMADIEGYMKENLGSDWKILKNSWKKCKKGEISKKEFIKIGLSKIGKKFASIFFMV</sequence>
<protein>
    <submittedName>
        <fullName evidence="2">Uncharacterized protein</fullName>
    </submittedName>
</protein>
<proteinExistence type="predicted"/>
<comment type="caution">
    <text evidence="2">The sequence shown here is derived from an EMBL/GenBank/DDBJ whole genome shotgun (WGS) entry which is preliminary data.</text>
</comment>
<feature type="region of interest" description="Disordered" evidence="1">
    <location>
        <begin position="1"/>
        <end position="22"/>
    </location>
</feature>
<gene>
    <name evidence="2" type="ORF">S01H4_20663</name>
</gene>